<dbReference type="RefSeq" id="WP_156006684.1">
    <property type="nucleotide sequence ID" value="NZ_CP046276.1"/>
</dbReference>
<dbReference type="EMBL" id="CP046276">
    <property type="protein sequence ID" value="QGS52082.1"/>
    <property type="molecule type" value="Genomic_DNA"/>
</dbReference>
<keyword evidence="2" id="KW-0449">Lipoprotein</keyword>
<dbReference type="PROSITE" id="PS51257">
    <property type="entry name" value="PROKAR_LIPOPROTEIN"/>
    <property type="match status" value="1"/>
</dbReference>
<accession>A0A6I6CD72</accession>
<feature type="chain" id="PRO_5026308613" evidence="1">
    <location>
        <begin position="22"/>
        <end position="731"/>
    </location>
</feature>
<feature type="signal peptide" evidence="1">
    <location>
        <begin position="1"/>
        <end position="21"/>
    </location>
</feature>
<keyword evidence="3" id="KW-1185">Reference proteome</keyword>
<evidence type="ECO:0000313" key="3">
    <source>
        <dbReference type="Proteomes" id="UP000424468"/>
    </source>
</evidence>
<reference evidence="2 3" key="1">
    <citation type="submission" date="2019-11" db="EMBL/GenBank/DDBJ databases">
        <title>Complete genome sequence of Spiroplasma tabanidicola TAUS-1 (DSM 22603).</title>
        <authorList>
            <person name="Huang C.-T."/>
            <person name="Lin Y.-C."/>
            <person name="Kuo C.-H."/>
        </authorList>
    </citation>
    <scope>NUCLEOTIDE SEQUENCE [LARGE SCALE GENOMIC DNA]</scope>
    <source>
        <strain evidence="2 3">TAUS-1</strain>
    </source>
</reference>
<name>A0A6I6CD72_9MOLU</name>
<protein>
    <submittedName>
        <fullName evidence="2">MOLPALP family lipoprotein</fullName>
    </submittedName>
</protein>
<dbReference type="OrthoDB" id="387392at2"/>
<dbReference type="InterPro" id="IPR054816">
    <property type="entry name" value="Lipoprotein_mollicutes-type_CS"/>
</dbReference>
<sequence>MKKLISILGVLSISASPVSFAIACGAKTNTSFDGKEDQDNISILMSQYAKALYLNQNEIDTTSEGLNKVHYSSSYIMNDHVKNNYISNLKIISFSGVETNAYTRYSEIASKYFKNSSEFVSSDVAVDDSVYKGEVVAPEISGTMSTLGSLLQSVPTILKSLANPAAFPGLMALVGQKLKDFVSVDLIKSLGKIVTDDVLKDFEKAFSIDAYKDDKGEFLSFEDAMNASIIALSNSIDKIINKDSSSEALSYKNSRDINSNIFGASKVLGQNIGGVLNGSKKINLDLLTDIGSLPGVLFFVRTLLVYLNSYSVTELTSKELTISEIDTKRTTKVAEKDNVFNFSNALKVLSIIVNDSSTSAKEGESSKGLGARVIRNLLGAFLATPSETKSENTSAKGNWTNLLKPYNGLKNGLINIVSQFAIALLGNESMDAVIYKIYIDSFLRTFINWGIGCESSNGLLTNDLKGTFEMIPNFISSFPDGMLKTLIKSIVENGDWNSNFATIGKWIEYLYDNKNEKLGLSIKKMLQGPIENIFKLPLFASKKEEVKVFDSKKDLGMGFLTTNSLQFIVNKMIENATPKKPEARDDDTSDVIVKFDSFAELFKRLYTNSTLSNALADLDNMMNILGLNSDGSIKEKSVLEQLQTVIQENVTWVGVVGNTLNGMINDFGEKIKVTKSEANKVFDSLKVTIDGQQTNDFTYTVKDATTNTENKFEIKLSYEGKYLKVSSISKL</sequence>
<dbReference type="Proteomes" id="UP000424468">
    <property type="component" value="Chromosome"/>
</dbReference>
<dbReference type="AlphaFoldDB" id="A0A6I6CD72"/>
<evidence type="ECO:0000256" key="1">
    <source>
        <dbReference type="SAM" id="SignalP"/>
    </source>
</evidence>
<dbReference type="NCBIfam" id="NF038029">
    <property type="entry name" value="LP_plasma"/>
    <property type="match status" value="1"/>
</dbReference>
<keyword evidence="1" id="KW-0732">Signal</keyword>
<proteinExistence type="predicted"/>
<organism evidence="2 3">
    <name type="scientific">Spiroplasma tabanidicola</name>
    <dbReference type="NCBI Taxonomy" id="324079"/>
    <lineage>
        <taxon>Bacteria</taxon>
        <taxon>Bacillati</taxon>
        <taxon>Mycoplasmatota</taxon>
        <taxon>Mollicutes</taxon>
        <taxon>Entomoplasmatales</taxon>
        <taxon>Spiroplasmataceae</taxon>
        <taxon>Spiroplasma</taxon>
    </lineage>
</organism>
<evidence type="ECO:0000313" key="2">
    <source>
        <dbReference type="EMBL" id="QGS52082.1"/>
    </source>
</evidence>
<gene>
    <name evidence="2" type="ORF">STABA_v1c07260</name>
</gene>
<dbReference type="KEGG" id="stab:STABA_v1c07260"/>